<dbReference type="PANTHER" id="PTHR45967:SF28">
    <property type="entry name" value="BASIC-LEUCINE ZIPPER (BZIP) TRANSCRIPTION FACTOR FAMILY PROTEIN"/>
    <property type="match status" value="1"/>
</dbReference>
<keyword evidence="1" id="KW-0175">Coiled coil</keyword>
<evidence type="ECO:0000313" key="3">
    <source>
        <dbReference type="EMBL" id="GFZ08746.1"/>
    </source>
</evidence>
<dbReference type="OrthoDB" id="1928614at2759"/>
<feature type="compositionally biased region" description="Polar residues" evidence="2">
    <location>
        <begin position="14"/>
        <end position="26"/>
    </location>
</feature>
<feature type="region of interest" description="Disordered" evidence="2">
    <location>
        <begin position="51"/>
        <end position="71"/>
    </location>
</feature>
<keyword evidence="4" id="KW-1185">Reference proteome</keyword>
<evidence type="ECO:0000256" key="1">
    <source>
        <dbReference type="SAM" id="Coils"/>
    </source>
</evidence>
<sequence>MASASNREVMDVTSWKSDSPPQTSSKEATAELEAAKALAGLAHFAVPESGNRGWIEEEGSSQRVKTESPADCSGMIPEASVEDGFGQLALHFPAREFCAWNLHNMIRMNHRPIGLTCYWRNIGYKMQGAKAMGCDNGAQRFAEGSRPSRKSLDVGRTLLSLEGSEESGKFHTKKFKKTMNGGRRFQCVLGQYITTTHQHQCQFHFSATIVAPLPFPLPLHLTTTTTTIIAAVSPAVHDELTRKAASLVQENEDLKTEKKLAVKDYDTLKSTNECLKAEMAKTIKTEVQETKLDSESTNTQIPTSAYANCLFLMYNQSPPAPCSWPSIIQSPNPVPLQNGFQNAIVVPSEVPMSSIANPGSFHEQENSLKIGTPIYILPCPWFFPLPDHRSGLLSRPSFNLNDNLNDQQAGISMNNQNCACLSPKITECEENHQPSLPIKGKIEASCSIGVRPNNVDDEMPFSFPPDGGGQNLEHHHEGVLLLPAPLESTWSASIVKHDIGQQSPDYTPTVQLYPSVSHTGQTLQGMKRDLYIGSSKEKKKAKAAAEARKKRKELVKLKRLHYC</sequence>
<dbReference type="GO" id="GO:0003700">
    <property type="term" value="F:DNA-binding transcription factor activity"/>
    <property type="evidence" value="ECO:0007669"/>
    <property type="project" value="InterPro"/>
</dbReference>
<gene>
    <name evidence="3" type="ORF">Acr_20g0005540</name>
</gene>
<name>A0A7J0GD50_9ERIC</name>
<dbReference type="InterPro" id="IPR044827">
    <property type="entry name" value="GBF-like"/>
</dbReference>
<protein>
    <recommendedName>
        <fullName evidence="5">Basic-leucine zipper (BZIP) transcription factor family protein</fullName>
    </recommendedName>
</protein>
<organism evidence="3 4">
    <name type="scientific">Actinidia rufa</name>
    <dbReference type="NCBI Taxonomy" id="165716"/>
    <lineage>
        <taxon>Eukaryota</taxon>
        <taxon>Viridiplantae</taxon>
        <taxon>Streptophyta</taxon>
        <taxon>Embryophyta</taxon>
        <taxon>Tracheophyta</taxon>
        <taxon>Spermatophyta</taxon>
        <taxon>Magnoliopsida</taxon>
        <taxon>eudicotyledons</taxon>
        <taxon>Gunneridae</taxon>
        <taxon>Pentapetalae</taxon>
        <taxon>asterids</taxon>
        <taxon>Ericales</taxon>
        <taxon>Actinidiaceae</taxon>
        <taxon>Actinidia</taxon>
    </lineage>
</organism>
<comment type="caution">
    <text evidence="3">The sequence shown here is derived from an EMBL/GenBank/DDBJ whole genome shotgun (WGS) entry which is preliminary data.</text>
</comment>
<feature type="coiled-coil region" evidence="1">
    <location>
        <begin position="237"/>
        <end position="264"/>
    </location>
</feature>
<dbReference type="PANTHER" id="PTHR45967">
    <property type="entry name" value="G-BOX-BINDING FACTOR 3-RELATED"/>
    <property type="match status" value="1"/>
</dbReference>
<accession>A0A7J0GD50</accession>
<dbReference type="Proteomes" id="UP000585474">
    <property type="component" value="Unassembled WGS sequence"/>
</dbReference>
<dbReference type="GO" id="GO:0043565">
    <property type="term" value="F:sequence-specific DNA binding"/>
    <property type="evidence" value="ECO:0007669"/>
    <property type="project" value="InterPro"/>
</dbReference>
<evidence type="ECO:0000313" key="4">
    <source>
        <dbReference type="Proteomes" id="UP000585474"/>
    </source>
</evidence>
<dbReference type="GO" id="GO:0005634">
    <property type="term" value="C:nucleus"/>
    <property type="evidence" value="ECO:0007669"/>
    <property type="project" value="TreeGrafter"/>
</dbReference>
<dbReference type="EMBL" id="BJWL01000020">
    <property type="protein sequence ID" value="GFZ08746.1"/>
    <property type="molecule type" value="Genomic_DNA"/>
</dbReference>
<evidence type="ECO:0008006" key="5">
    <source>
        <dbReference type="Google" id="ProtNLM"/>
    </source>
</evidence>
<proteinExistence type="predicted"/>
<evidence type="ECO:0000256" key="2">
    <source>
        <dbReference type="SAM" id="MobiDB-lite"/>
    </source>
</evidence>
<dbReference type="AlphaFoldDB" id="A0A7J0GD50"/>
<reference evidence="3 4" key="1">
    <citation type="submission" date="2019-07" db="EMBL/GenBank/DDBJ databases">
        <title>De Novo Assembly of kiwifruit Actinidia rufa.</title>
        <authorList>
            <person name="Sugita-Konishi S."/>
            <person name="Sato K."/>
            <person name="Mori E."/>
            <person name="Abe Y."/>
            <person name="Kisaki G."/>
            <person name="Hamano K."/>
            <person name="Suezawa K."/>
            <person name="Otani M."/>
            <person name="Fukuda T."/>
            <person name="Manabe T."/>
            <person name="Gomi K."/>
            <person name="Tabuchi M."/>
            <person name="Akimitsu K."/>
            <person name="Kataoka I."/>
        </authorList>
    </citation>
    <scope>NUCLEOTIDE SEQUENCE [LARGE SCALE GENOMIC DNA]</scope>
    <source>
        <strain evidence="4">cv. Fuchu</strain>
    </source>
</reference>
<feature type="region of interest" description="Disordered" evidence="2">
    <location>
        <begin position="1"/>
        <end position="29"/>
    </location>
</feature>